<dbReference type="EMBL" id="JAHLFE010000163">
    <property type="protein sequence ID" value="MBU3844769.1"/>
    <property type="molecule type" value="Genomic_DNA"/>
</dbReference>
<dbReference type="Proteomes" id="UP000733611">
    <property type="component" value="Unassembled WGS sequence"/>
</dbReference>
<feature type="region of interest" description="Disordered" evidence="1">
    <location>
        <begin position="235"/>
        <end position="254"/>
    </location>
</feature>
<evidence type="ECO:0000313" key="4">
    <source>
        <dbReference type="EMBL" id="MBU3844769.1"/>
    </source>
</evidence>
<evidence type="ECO:0000313" key="5">
    <source>
        <dbReference type="Proteomes" id="UP000733611"/>
    </source>
</evidence>
<reference evidence="4" key="2">
    <citation type="submission" date="2021-04" db="EMBL/GenBank/DDBJ databases">
        <authorList>
            <person name="Gilroy R."/>
        </authorList>
    </citation>
    <scope>NUCLEOTIDE SEQUENCE</scope>
    <source>
        <strain evidence="4">378</strain>
    </source>
</reference>
<dbReference type="PANTHER" id="PTHR47763">
    <property type="entry name" value="ALPHA-PROTEIN KINASE VWKA"/>
    <property type="match status" value="1"/>
</dbReference>
<evidence type="ECO:0000256" key="2">
    <source>
        <dbReference type="SAM" id="SignalP"/>
    </source>
</evidence>
<evidence type="ECO:0000259" key="3">
    <source>
        <dbReference type="PROSITE" id="PS50234"/>
    </source>
</evidence>
<dbReference type="PANTHER" id="PTHR47763:SF1">
    <property type="entry name" value="DUF659 DOMAIN-CONTAINING PROTEIN"/>
    <property type="match status" value="1"/>
</dbReference>
<accession>A0A948X032</accession>
<keyword evidence="2" id="KW-0732">Signal</keyword>
<feature type="signal peptide" evidence="2">
    <location>
        <begin position="1"/>
        <end position="38"/>
    </location>
</feature>
<dbReference type="GO" id="GO:0004674">
    <property type="term" value="F:protein serine/threonine kinase activity"/>
    <property type="evidence" value="ECO:0007669"/>
    <property type="project" value="TreeGrafter"/>
</dbReference>
<protein>
    <submittedName>
        <fullName evidence="4">VWA domain-containing protein</fullName>
    </submittedName>
</protein>
<proteinExistence type="predicted"/>
<dbReference type="SUPFAM" id="SSF53300">
    <property type="entry name" value="vWA-like"/>
    <property type="match status" value="1"/>
</dbReference>
<dbReference type="GO" id="GO:0005737">
    <property type="term" value="C:cytoplasm"/>
    <property type="evidence" value="ECO:0007669"/>
    <property type="project" value="TreeGrafter"/>
</dbReference>
<dbReference type="Gene3D" id="3.40.50.410">
    <property type="entry name" value="von Willebrand factor, type A domain"/>
    <property type="match status" value="1"/>
</dbReference>
<evidence type="ECO:0000256" key="1">
    <source>
        <dbReference type="SAM" id="MobiDB-lite"/>
    </source>
</evidence>
<dbReference type="InterPro" id="IPR052969">
    <property type="entry name" value="Thr-specific_kinase-like"/>
</dbReference>
<reference evidence="4" key="1">
    <citation type="journal article" date="2021" name="PeerJ">
        <title>Extensive microbial diversity within the chicken gut microbiome revealed by metagenomics and culture.</title>
        <authorList>
            <person name="Gilroy R."/>
            <person name="Ravi A."/>
            <person name="Getino M."/>
            <person name="Pursley I."/>
            <person name="Horton D.L."/>
            <person name="Alikhan N.F."/>
            <person name="Baker D."/>
            <person name="Gharbi K."/>
            <person name="Hall N."/>
            <person name="Watson M."/>
            <person name="Adriaenssens E.M."/>
            <person name="Foster-Nyarko E."/>
            <person name="Jarju S."/>
            <person name="Secka A."/>
            <person name="Antonio M."/>
            <person name="Oren A."/>
            <person name="Chaudhuri R.R."/>
            <person name="La Ragione R."/>
            <person name="Hildebrand F."/>
            <person name="Pallen M.J."/>
        </authorList>
    </citation>
    <scope>NUCLEOTIDE SEQUENCE</scope>
    <source>
        <strain evidence="4">378</strain>
    </source>
</reference>
<dbReference type="CDD" id="cd00198">
    <property type="entry name" value="vWFA"/>
    <property type="match status" value="1"/>
</dbReference>
<dbReference type="AlphaFoldDB" id="A0A948X032"/>
<comment type="caution">
    <text evidence="4">The sequence shown here is derived from an EMBL/GenBank/DDBJ whole genome shotgun (WGS) entry which is preliminary data.</text>
</comment>
<dbReference type="PROSITE" id="PS50234">
    <property type="entry name" value="VWFA"/>
    <property type="match status" value="1"/>
</dbReference>
<dbReference type="InterPro" id="IPR002035">
    <property type="entry name" value="VWF_A"/>
</dbReference>
<dbReference type="Pfam" id="PF00092">
    <property type="entry name" value="VWA"/>
    <property type="match status" value="1"/>
</dbReference>
<feature type="chain" id="PRO_5038084065" evidence="2">
    <location>
        <begin position="39"/>
        <end position="738"/>
    </location>
</feature>
<feature type="domain" description="VWFA" evidence="3">
    <location>
        <begin position="310"/>
        <end position="515"/>
    </location>
</feature>
<sequence>MLSPQKPVLTTSWRHLTATLLTGVTLAAAAAFASVAQAAPNATSSDWAQYQKPLLMENKSTLYQRVLSTPGCLLKSDPSARDGSEVPAFSQFYVYADQGDSYLVGNNATGNIVGYLKKDCSVPWKQQLAMLFTNPANRMRALIFDEEAALDRIIDQDDGADYYKQLYAQVEAGQSAAHVISIEPAEYVDYQKQFYLLPILNSVESMFPDGSYVYKHEIASIVSKDAQNVTTALASQKSATTSTSGATNSSSDVATSTSGAATSISAATQQGNAASITAPVNGAEASAVAANGQGDDKTQPNAAIVGFKSAIVFVIDASISMQPYIDRTKQAINSIYKSIEASNLNDSVQFGIVSFRADTKKVPGLEYTAKMYLRPGEAHNAAEFNAKVEQLEQAKVSSAQFDEDSYAGIAMALRDINWNEYGGRYIVLITDAGAIDADDTQSSTGLDANALRLEAEYHGAAIYTLHLLTNAGKKNHSHAQEQYEELSFNRILGKSLYYGVNAGSVQEFGNMVDVLAKSLTSQVRLAAAGELSAGSALAAQDVVETTTKTQEAIVSDSRKLGLAMQLAYLGRVKGTQSPEFMQGWLSERDVVDHNQMVCTPIVLVNRNQLSDLYTLVKGVLEAGIAGQLSSDDMFAQLQALAAQMGRDPNLLSESQSIRDMGIMSELLDDLPYKSRIAALTPDDWYNLGSQEQENMVRGLENALNYLQYCSSDSDRFIKLNEEADASEEVYPIPLDALP</sequence>
<gene>
    <name evidence="4" type="ORF">H9847_07895</name>
</gene>
<name>A0A948X032_9GAMM</name>
<dbReference type="InterPro" id="IPR036465">
    <property type="entry name" value="vWFA_dom_sf"/>
</dbReference>
<organism evidence="4 5">
    <name type="scientific">Candidatus Anaerobiospirillum pullicola</name>
    <dbReference type="NCBI Taxonomy" id="2838451"/>
    <lineage>
        <taxon>Bacteria</taxon>
        <taxon>Pseudomonadati</taxon>
        <taxon>Pseudomonadota</taxon>
        <taxon>Gammaproteobacteria</taxon>
        <taxon>Aeromonadales</taxon>
        <taxon>Succinivibrionaceae</taxon>
        <taxon>Anaerobiospirillum</taxon>
    </lineage>
</organism>